<protein>
    <recommendedName>
        <fullName evidence="4">Secreted protein</fullName>
    </recommendedName>
</protein>
<dbReference type="AlphaFoldDB" id="A0A2C9UMU7"/>
<dbReference type="Gramene" id="Manes.14G150700.1.v8.1">
    <property type="protein sequence ID" value="Manes.14G150700.1.v8.1.CDS.1"/>
    <property type="gene ID" value="Manes.14G150700.v8.1"/>
</dbReference>
<dbReference type="EMBL" id="CM004400">
    <property type="protein sequence ID" value="OAY31903.1"/>
    <property type="molecule type" value="Genomic_DNA"/>
</dbReference>
<sequence length="65" mass="7101">MPQQTSTCLGKSLLLLMGSLNMYVLCWNDRICPPIEQPYPDVDCSVTRSSQAGSLFLSSPILGHS</sequence>
<feature type="chain" id="PRO_5013401858" description="Secreted protein" evidence="1">
    <location>
        <begin position="27"/>
        <end position="65"/>
    </location>
</feature>
<evidence type="ECO:0000313" key="3">
    <source>
        <dbReference type="Proteomes" id="UP000091857"/>
    </source>
</evidence>
<feature type="signal peptide" evidence="1">
    <location>
        <begin position="1"/>
        <end position="26"/>
    </location>
</feature>
<organism evidence="2 3">
    <name type="scientific">Manihot esculenta</name>
    <name type="common">Cassava</name>
    <name type="synonym">Jatropha manihot</name>
    <dbReference type="NCBI Taxonomy" id="3983"/>
    <lineage>
        <taxon>Eukaryota</taxon>
        <taxon>Viridiplantae</taxon>
        <taxon>Streptophyta</taxon>
        <taxon>Embryophyta</taxon>
        <taxon>Tracheophyta</taxon>
        <taxon>Spermatophyta</taxon>
        <taxon>Magnoliopsida</taxon>
        <taxon>eudicotyledons</taxon>
        <taxon>Gunneridae</taxon>
        <taxon>Pentapetalae</taxon>
        <taxon>rosids</taxon>
        <taxon>fabids</taxon>
        <taxon>Malpighiales</taxon>
        <taxon>Euphorbiaceae</taxon>
        <taxon>Crotonoideae</taxon>
        <taxon>Manihoteae</taxon>
        <taxon>Manihot</taxon>
    </lineage>
</organism>
<evidence type="ECO:0000313" key="2">
    <source>
        <dbReference type="EMBL" id="OAY31903.1"/>
    </source>
</evidence>
<gene>
    <name evidence="2" type="ORF">MANES_14G150700v8</name>
</gene>
<proteinExistence type="predicted"/>
<dbReference type="Proteomes" id="UP000091857">
    <property type="component" value="Chromosome 14"/>
</dbReference>
<accession>A0A2C9UMU7</accession>
<keyword evidence="1" id="KW-0732">Signal</keyword>
<evidence type="ECO:0000256" key="1">
    <source>
        <dbReference type="SAM" id="SignalP"/>
    </source>
</evidence>
<evidence type="ECO:0008006" key="4">
    <source>
        <dbReference type="Google" id="ProtNLM"/>
    </source>
</evidence>
<reference evidence="3" key="1">
    <citation type="journal article" date="2016" name="Nat. Biotechnol.">
        <title>Sequencing wild and cultivated cassava and related species reveals extensive interspecific hybridization and genetic diversity.</title>
        <authorList>
            <person name="Bredeson J.V."/>
            <person name="Lyons J.B."/>
            <person name="Prochnik S.E."/>
            <person name="Wu G.A."/>
            <person name="Ha C.M."/>
            <person name="Edsinger-Gonzales E."/>
            <person name="Grimwood J."/>
            <person name="Schmutz J."/>
            <person name="Rabbi I.Y."/>
            <person name="Egesi C."/>
            <person name="Nauluvula P."/>
            <person name="Lebot V."/>
            <person name="Ndunguru J."/>
            <person name="Mkamilo G."/>
            <person name="Bart R.S."/>
            <person name="Setter T.L."/>
            <person name="Gleadow R.M."/>
            <person name="Kulakow P."/>
            <person name="Ferguson M.E."/>
            <person name="Rounsley S."/>
            <person name="Rokhsar D.S."/>
        </authorList>
    </citation>
    <scope>NUCLEOTIDE SEQUENCE [LARGE SCALE GENOMIC DNA]</scope>
    <source>
        <strain evidence="3">cv. AM560-2</strain>
    </source>
</reference>
<comment type="caution">
    <text evidence="2">The sequence shown here is derived from an EMBL/GenBank/DDBJ whole genome shotgun (WGS) entry which is preliminary data.</text>
</comment>
<keyword evidence="3" id="KW-1185">Reference proteome</keyword>
<name>A0A2C9UMU7_MANES</name>